<comment type="cofactor">
    <cofactor evidence="19">
        <name>Zn(2+)</name>
        <dbReference type="ChEBI" id="CHEBI:29105"/>
    </cofactor>
    <text evidence="19">Binds 1 zinc ion per subunit.</text>
</comment>
<dbReference type="GO" id="GO:0005829">
    <property type="term" value="C:cytosol"/>
    <property type="evidence" value="ECO:0007669"/>
    <property type="project" value="TreeGrafter"/>
</dbReference>
<evidence type="ECO:0000256" key="1">
    <source>
        <dbReference type="ARBA" id="ARBA00000141"/>
    </source>
</evidence>
<protein>
    <recommendedName>
        <fullName evidence="19">Riboflavin biosynthesis protein RibBA</fullName>
    </recommendedName>
    <domain>
        <recommendedName>
            <fullName evidence="19">3,4-dihydroxy-2-butanone 4-phosphate synthase</fullName>
            <shortName evidence="19">DHBP synthase</shortName>
            <ecNumber evidence="19">4.1.99.12</ecNumber>
        </recommendedName>
    </domain>
    <domain>
        <recommendedName>
            <fullName evidence="19">GTP cyclohydrolase-2</fullName>
            <ecNumber evidence="19">3.5.4.25</ecNumber>
        </recommendedName>
        <alternativeName>
            <fullName evidence="19">GTP cyclohydrolase II</fullName>
        </alternativeName>
    </domain>
</protein>
<feature type="region of interest" description="DHBP synthase" evidence="19">
    <location>
        <begin position="1"/>
        <end position="201"/>
    </location>
</feature>
<feature type="binding site" evidence="19">
    <location>
        <position position="257"/>
    </location>
    <ligand>
        <name>Zn(2+)</name>
        <dbReference type="ChEBI" id="CHEBI:29105"/>
        <note>catalytic</note>
    </ligand>
</feature>
<keyword evidence="11 19" id="KW-0862">Zinc</keyword>
<keyword evidence="14 19" id="KW-0464">Manganese</keyword>
<dbReference type="NCBIfam" id="TIGR00505">
    <property type="entry name" value="ribA"/>
    <property type="match status" value="1"/>
</dbReference>
<dbReference type="Proteomes" id="UP000256329">
    <property type="component" value="Unassembled WGS sequence"/>
</dbReference>
<keyword evidence="16 19" id="KW-0511">Multifunctional enzyme</keyword>
<evidence type="ECO:0000313" key="22">
    <source>
        <dbReference type="Proteomes" id="UP000256329"/>
    </source>
</evidence>
<feature type="binding site" evidence="19">
    <location>
        <position position="268"/>
    </location>
    <ligand>
        <name>Zn(2+)</name>
        <dbReference type="ChEBI" id="CHEBI:29105"/>
        <note>catalytic</note>
    </ligand>
</feature>
<feature type="binding site" evidence="19">
    <location>
        <position position="29"/>
    </location>
    <ligand>
        <name>Mg(2+)</name>
        <dbReference type="ChEBI" id="CHEBI:18420"/>
        <label>1</label>
    </ligand>
</feature>
<gene>
    <name evidence="19" type="primary">ribBA</name>
    <name evidence="21" type="ORF">DXX99_01335</name>
</gene>
<evidence type="ECO:0000256" key="7">
    <source>
        <dbReference type="ARBA" id="ARBA00022619"/>
    </source>
</evidence>
<evidence type="ECO:0000256" key="14">
    <source>
        <dbReference type="ARBA" id="ARBA00023211"/>
    </source>
</evidence>
<dbReference type="Pfam" id="PF00925">
    <property type="entry name" value="GTP_cyclohydro2"/>
    <property type="match status" value="1"/>
</dbReference>
<dbReference type="GO" id="GO:0008686">
    <property type="term" value="F:3,4-dihydroxy-2-butanone-4-phosphate synthase activity"/>
    <property type="evidence" value="ECO:0007669"/>
    <property type="project" value="UniProtKB-UniRule"/>
</dbReference>
<feature type="binding site" evidence="19">
    <location>
        <position position="273"/>
    </location>
    <ligand>
        <name>GTP</name>
        <dbReference type="ChEBI" id="CHEBI:37565"/>
    </ligand>
</feature>
<keyword evidence="10 19" id="KW-0378">Hydrolase</keyword>
<feature type="binding site" evidence="19">
    <location>
        <begin position="252"/>
        <end position="256"/>
    </location>
    <ligand>
        <name>GTP</name>
        <dbReference type="ChEBI" id="CHEBI:37565"/>
    </ligand>
</feature>
<dbReference type="NCBIfam" id="TIGR00506">
    <property type="entry name" value="ribB"/>
    <property type="match status" value="1"/>
</dbReference>
<feature type="binding site" evidence="19">
    <location>
        <position position="29"/>
    </location>
    <ligand>
        <name>Mg(2+)</name>
        <dbReference type="ChEBI" id="CHEBI:18420"/>
        <label>2</label>
    </ligand>
</feature>
<dbReference type="GO" id="GO:0005525">
    <property type="term" value="F:GTP binding"/>
    <property type="evidence" value="ECO:0007669"/>
    <property type="project" value="UniProtKB-KW"/>
</dbReference>
<dbReference type="NCBIfam" id="NF001591">
    <property type="entry name" value="PRK00393.1"/>
    <property type="match status" value="1"/>
</dbReference>
<reference evidence="21 22" key="1">
    <citation type="submission" date="2018-08" db="EMBL/GenBank/DDBJ databases">
        <title>Form III RuBisCO-mediated autotrophy in Thermodesulfobium bacteria.</title>
        <authorList>
            <person name="Toshchakov S.V."/>
            <person name="Kublanov I.V."/>
            <person name="Frolov E."/>
            <person name="Bonch-Osmolovskaya E.A."/>
            <person name="Tourova T.P."/>
            <person name="Chernych N.A."/>
            <person name="Lebedinsky A.V."/>
        </authorList>
    </citation>
    <scope>NUCLEOTIDE SEQUENCE [LARGE SCALE GENOMIC DNA]</scope>
    <source>
        <strain evidence="21 22">SR</strain>
    </source>
</reference>
<dbReference type="PANTHER" id="PTHR21327">
    <property type="entry name" value="GTP CYCLOHYDROLASE II-RELATED"/>
    <property type="match status" value="1"/>
</dbReference>
<dbReference type="GO" id="GO:0030145">
    <property type="term" value="F:manganese ion binding"/>
    <property type="evidence" value="ECO:0007669"/>
    <property type="project" value="UniProtKB-UniRule"/>
</dbReference>
<dbReference type="PIRSF" id="PIRSF001259">
    <property type="entry name" value="RibA"/>
    <property type="match status" value="1"/>
</dbReference>
<feature type="domain" description="GTP cyclohydrolase II" evidence="20">
    <location>
        <begin position="209"/>
        <end position="373"/>
    </location>
</feature>
<evidence type="ECO:0000313" key="21">
    <source>
        <dbReference type="EMBL" id="RDV84722.1"/>
    </source>
</evidence>
<name>A0A3D8P789_9THEO</name>
<dbReference type="InterPro" id="IPR000422">
    <property type="entry name" value="DHBP_synthase_RibB"/>
</dbReference>
<dbReference type="InterPro" id="IPR017945">
    <property type="entry name" value="DHBP_synth_RibB-like_a/b_dom"/>
</dbReference>
<evidence type="ECO:0000256" key="10">
    <source>
        <dbReference type="ARBA" id="ARBA00022801"/>
    </source>
</evidence>
<dbReference type="InterPro" id="IPR036144">
    <property type="entry name" value="RibA-like_sf"/>
</dbReference>
<dbReference type="AlphaFoldDB" id="A0A3D8P789"/>
<keyword evidence="12 19" id="KW-0460">Magnesium</keyword>
<comment type="catalytic activity">
    <reaction evidence="18 19">
        <text>GTP + 4 H2O = 2,5-diamino-6-hydroxy-4-(5-phosphoribosylamino)-pyrimidine + formate + 2 phosphate + 3 H(+)</text>
        <dbReference type="Rhea" id="RHEA:23704"/>
        <dbReference type="ChEBI" id="CHEBI:15377"/>
        <dbReference type="ChEBI" id="CHEBI:15378"/>
        <dbReference type="ChEBI" id="CHEBI:15740"/>
        <dbReference type="ChEBI" id="CHEBI:37565"/>
        <dbReference type="ChEBI" id="CHEBI:43474"/>
        <dbReference type="ChEBI" id="CHEBI:58614"/>
        <dbReference type="EC" id="3.5.4.25"/>
    </reaction>
</comment>
<dbReference type="Pfam" id="PF00926">
    <property type="entry name" value="DHBP_synthase"/>
    <property type="match status" value="1"/>
</dbReference>
<dbReference type="Gene3D" id="3.40.50.10990">
    <property type="entry name" value="GTP cyclohydrolase II"/>
    <property type="match status" value="1"/>
</dbReference>
<feature type="site" description="Essential for DHBP synthase activity" evidence="19">
    <location>
        <position position="126"/>
    </location>
</feature>
<dbReference type="PANTHER" id="PTHR21327:SF18">
    <property type="entry name" value="3,4-DIHYDROXY-2-BUTANONE 4-PHOSPHATE SYNTHASE"/>
    <property type="match status" value="1"/>
</dbReference>
<comment type="similarity">
    <text evidence="6 19">In the N-terminal section; belongs to the DHBP synthase family.</text>
</comment>
<comment type="catalytic activity">
    <reaction evidence="1 19">
        <text>D-ribulose 5-phosphate = (2S)-2-hydroxy-3-oxobutyl phosphate + formate + H(+)</text>
        <dbReference type="Rhea" id="RHEA:18457"/>
        <dbReference type="ChEBI" id="CHEBI:15378"/>
        <dbReference type="ChEBI" id="CHEBI:15740"/>
        <dbReference type="ChEBI" id="CHEBI:58121"/>
        <dbReference type="ChEBI" id="CHEBI:58830"/>
        <dbReference type="EC" id="4.1.99.12"/>
    </reaction>
</comment>
<feature type="active site" description="Nucleophile; for GTP cyclohydrolase activity" evidence="19">
    <location>
        <position position="331"/>
    </location>
</feature>
<dbReference type="CDD" id="cd00641">
    <property type="entry name" value="GTP_cyclohydro2"/>
    <property type="match status" value="1"/>
</dbReference>
<dbReference type="EMBL" id="QSLN01000001">
    <property type="protein sequence ID" value="RDV84722.1"/>
    <property type="molecule type" value="Genomic_DNA"/>
</dbReference>
<dbReference type="FunFam" id="3.40.50.10990:FF:000001">
    <property type="entry name" value="Riboflavin biosynthesis protein RibBA"/>
    <property type="match status" value="1"/>
</dbReference>
<dbReference type="UniPathway" id="UPA00275">
    <property type="reaction ID" value="UER00399"/>
</dbReference>
<keyword evidence="13 19" id="KW-0342">GTP-binding</keyword>
<dbReference type="HAMAP" id="MF_00179">
    <property type="entry name" value="RibA"/>
    <property type="match status" value="1"/>
</dbReference>
<feature type="binding site" evidence="19">
    <location>
        <position position="143"/>
    </location>
    <ligand>
        <name>Mg(2+)</name>
        <dbReference type="ChEBI" id="CHEBI:18420"/>
        <label>2</label>
    </ligand>
</feature>
<dbReference type="GO" id="GO:0000287">
    <property type="term" value="F:magnesium ion binding"/>
    <property type="evidence" value="ECO:0007669"/>
    <property type="project" value="UniProtKB-UniRule"/>
</dbReference>
<feature type="binding site" evidence="19">
    <location>
        <position position="33"/>
    </location>
    <ligand>
        <name>D-ribulose 5-phosphate</name>
        <dbReference type="ChEBI" id="CHEBI:58121"/>
    </ligand>
</feature>
<comment type="similarity">
    <text evidence="19">In the C-terminal section; belongs to the GTP cyclohydrolase II family.</text>
</comment>
<evidence type="ECO:0000256" key="9">
    <source>
        <dbReference type="ARBA" id="ARBA00022741"/>
    </source>
</evidence>
<proteinExistence type="inferred from homology"/>
<comment type="function">
    <text evidence="17 19">Catalyzes the conversion of GTP to 2,5-diamino-6-ribosylamino-4(3H)-pyrimidinone 5'-phosphate (DARP), formate and pyrophosphate.</text>
</comment>
<evidence type="ECO:0000256" key="6">
    <source>
        <dbReference type="ARBA" id="ARBA00005520"/>
    </source>
</evidence>
<evidence type="ECO:0000256" key="8">
    <source>
        <dbReference type="ARBA" id="ARBA00022723"/>
    </source>
</evidence>
<evidence type="ECO:0000256" key="13">
    <source>
        <dbReference type="ARBA" id="ARBA00023134"/>
    </source>
</evidence>
<evidence type="ECO:0000259" key="20">
    <source>
        <dbReference type="Pfam" id="PF00925"/>
    </source>
</evidence>
<feature type="binding site" evidence="19">
    <location>
        <begin position="28"/>
        <end position="29"/>
    </location>
    <ligand>
        <name>D-ribulose 5-phosphate</name>
        <dbReference type="ChEBI" id="CHEBI:58121"/>
    </ligand>
</feature>
<dbReference type="FunFam" id="3.90.870.10:FF:000001">
    <property type="entry name" value="Riboflavin biosynthesis protein RibBA"/>
    <property type="match status" value="1"/>
</dbReference>
<comment type="cofactor">
    <cofactor evidence="19">
        <name>Mg(2+)</name>
        <dbReference type="ChEBI" id="CHEBI:18420"/>
    </cofactor>
    <cofactor evidence="19">
        <name>Mn(2+)</name>
        <dbReference type="ChEBI" id="CHEBI:29035"/>
    </cofactor>
    <text evidence="19">Binds 2 divalent metal cations per subunit. Magnesium or manganese.</text>
</comment>
<evidence type="ECO:0000256" key="5">
    <source>
        <dbReference type="ARBA" id="ARBA00004904"/>
    </source>
</evidence>
<evidence type="ECO:0000256" key="19">
    <source>
        <dbReference type="HAMAP-Rule" id="MF_01283"/>
    </source>
</evidence>
<feature type="binding site" evidence="19">
    <location>
        <position position="317"/>
    </location>
    <ligand>
        <name>GTP</name>
        <dbReference type="ChEBI" id="CHEBI:37565"/>
    </ligand>
</feature>
<evidence type="ECO:0000256" key="17">
    <source>
        <dbReference type="ARBA" id="ARBA00043932"/>
    </source>
</evidence>
<dbReference type="SUPFAM" id="SSF142695">
    <property type="entry name" value="RibA-like"/>
    <property type="match status" value="1"/>
</dbReference>
<evidence type="ECO:0000256" key="15">
    <source>
        <dbReference type="ARBA" id="ARBA00023239"/>
    </source>
</evidence>
<evidence type="ECO:0000256" key="18">
    <source>
        <dbReference type="ARBA" id="ARBA00049295"/>
    </source>
</evidence>
<dbReference type="InterPro" id="IPR016299">
    <property type="entry name" value="Riboflavin_synth_RibBA"/>
</dbReference>
<feature type="binding site" evidence="19">
    <location>
        <position position="357"/>
    </location>
    <ligand>
        <name>GTP</name>
        <dbReference type="ChEBI" id="CHEBI:37565"/>
    </ligand>
</feature>
<keyword evidence="9 19" id="KW-0547">Nucleotide-binding</keyword>
<evidence type="ECO:0000256" key="12">
    <source>
        <dbReference type="ARBA" id="ARBA00022842"/>
    </source>
</evidence>
<feature type="binding site" evidence="19">
    <location>
        <position position="270"/>
    </location>
    <ligand>
        <name>Zn(2+)</name>
        <dbReference type="ChEBI" id="CHEBI:29105"/>
        <note>catalytic</note>
    </ligand>
</feature>
<accession>A0A3D8P789</accession>
<keyword evidence="8 19" id="KW-0479">Metal-binding</keyword>
<comment type="function">
    <text evidence="3 19">Catalyzes the conversion of D-ribulose 5-phosphate to formate and 3,4-dihydroxy-2-butanone 4-phosphate.</text>
</comment>
<dbReference type="NCBIfam" id="NF006803">
    <property type="entry name" value="PRK09311.1"/>
    <property type="match status" value="1"/>
</dbReference>
<feature type="region of interest" description="GTP cyclohydrolase II" evidence="19">
    <location>
        <begin position="202"/>
        <end position="411"/>
    </location>
</feature>
<evidence type="ECO:0000256" key="4">
    <source>
        <dbReference type="ARBA" id="ARBA00004853"/>
    </source>
</evidence>
<comment type="cofactor">
    <cofactor evidence="2">
        <name>Mn(2+)</name>
        <dbReference type="ChEBI" id="CHEBI:29035"/>
    </cofactor>
</comment>
<feature type="site" description="Essential for DHBP synthase activity" evidence="19">
    <location>
        <position position="164"/>
    </location>
</feature>
<dbReference type="EC" id="4.1.99.12" evidence="19"/>
<organism evidence="21 22">
    <name type="scientific">Ammonifex thiophilus</name>
    <dbReference type="NCBI Taxonomy" id="444093"/>
    <lineage>
        <taxon>Bacteria</taxon>
        <taxon>Bacillati</taxon>
        <taxon>Bacillota</taxon>
        <taxon>Clostridia</taxon>
        <taxon>Thermoanaerobacterales</taxon>
        <taxon>Thermoanaerobacteraceae</taxon>
        <taxon>Ammonifex</taxon>
    </lineage>
</organism>
<dbReference type="InterPro" id="IPR000926">
    <property type="entry name" value="RibA"/>
</dbReference>
<dbReference type="Gene3D" id="3.90.870.10">
    <property type="entry name" value="DHBP synthase"/>
    <property type="match status" value="1"/>
</dbReference>
<feature type="binding site" evidence="19">
    <location>
        <begin position="295"/>
        <end position="297"/>
    </location>
    <ligand>
        <name>GTP</name>
        <dbReference type="ChEBI" id="CHEBI:37565"/>
    </ligand>
</feature>
<feature type="active site" description="Proton acceptor; for GTP cyclohydrolase activity" evidence="19">
    <location>
        <position position="329"/>
    </location>
</feature>
<dbReference type="GO" id="GO:0008270">
    <property type="term" value="F:zinc ion binding"/>
    <property type="evidence" value="ECO:0007669"/>
    <property type="project" value="UniProtKB-UniRule"/>
</dbReference>
<dbReference type="GO" id="GO:0009231">
    <property type="term" value="P:riboflavin biosynthetic process"/>
    <property type="evidence" value="ECO:0007669"/>
    <property type="project" value="UniProtKB-UniRule"/>
</dbReference>
<evidence type="ECO:0000256" key="11">
    <source>
        <dbReference type="ARBA" id="ARBA00022833"/>
    </source>
</evidence>
<comment type="pathway">
    <text evidence="5 19">Cofactor biosynthesis; riboflavin biosynthesis; 2-hydroxy-3-oxobutyl phosphate from D-ribulose 5-phosphate: step 1/1.</text>
</comment>
<keyword evidence="22" id="KW-1185">Reference proteome</keyword>
<comment type="caution">
    <text evidence="21">The sequence shown here is derived from an EMBL/GenBank/DDBJ whole genome shotgun (WGS) entry which is preliminary data.</text>
</comment>
<dbReference type="RefSeq" id="WP_115791716.1">
    <property type="nucleotide sequence ID" value="NZ_QSLN01000001.1"/>
</dbReference>
<evidence type="ECO:0000256" key="16">
    <source>
        <dbReference type="ARBA" id="ARBA00023268"/>
    </source>
</evidence>
<dbReference type="OrthoDB" id="9793111at2"/>
<dbReference type="HAMAP" id="MF_01283">
    <property type="entry name" value="RibBA"/>
    <property type="match status" value="1"/>
</dbReference>
<keyword evidence="7 19" id="KW-0686">Riboflavin biosynthesis</keyword>
<comment type="pathway">
    <text evidence="4 19">Cofactor biosynthesis; riboflavin biosynthesis; 5-amino-6-(D-ribitylamino)uracil from GTP: step 1/4.</text>
</comment>
<dbReference type="InterPro" id="IPR032677">
    <property type="entry name" value="GTP_cyclohydro_II"/>
</dbReference>
<keyword evidence="15 19" id="KW-0456">Lyase</keyword>
<evidence type="ECO:0000256" key="3">
    <source>
        <dbReference type="ARBA" id="ARBA00002284"/>
    </source>
</evidence>
<dbReference type="GO" id="GO:0003935">
    <property type="term" value="F:GTP cyclohydrolase II activity"/>
    <property type="evidence" value="ECO:0007669"/>
    <property type="project" value="UniProtKB-UniRule"/>
</dbReference>
<sequence length="411" mass="45328">MFKFNTIEEAIADIREGKMVIVVDDEDRENEGDLVMAAEKVTPEAITFMATYGRGLICVPLTEERADELDLAPMVPHNTDPHGTAFTVSVDAREVTTGISAHERAHTIKKLIDPKAGPHDFRRPGHVFPLRAKKGGVLRRAGHTEAAVDLARLAGLYPAGVICEIMKDDGAMARVPELMEFARRHNLKIITIADLISYRRRTEKLVKRVGAARLPTKYGEFTAVAYESLLDGKGHLALVMGDLSSVEAPLVRVHSECLTGDVFGSLRCDCGQQIERALRMIAAEGVGVLLYMRQEGRGIGLLNKIRAYELQDRGKDTVEANEALGFPPDLRDYGIGAQILVDLGLKKIRLLTNNPRKIKGIQGYGLEIVERVPLEIPPGKENGFYLATKKKKLGHLLTLVDQQEERSRGNA</sequence>
<dbReference type="EC" id="3.5.4.25" evidence="19"/>
<feature type="binding site" evidence="19">
    <location>
        <position position="352"/>
    </location>
    <ligand>
        <name>GTP</name>
        <dbReference type="ChEBI" id="CHEBI:37565"/>
    </ligand>
</feature>
<dbReference type="HAMAP" id="MF_00180">
    <property type="entry name" value="RibB"/>
    <property type="match status" value="1"/>
</dbReference>
<evidence type="ECO:0000256" key="2">
    <source>
        <dbReference type="ARBA" id="ARBA00001936"/>
    </source>
</evidence>
<feature type="binding site" evidence="19">
    <location>
        <position position="164"/>
    </location>
    <ligand>
        <name>D-ribulose 5-phosphate</name>
        <dbReference type="ChEBI" id="CHEBI:58121"/>
    </ligand>
</feature>
<dbReference type="SUPFAM" id="SSF55821">
    <property type="entry name" value="YrdC/RibB"/>
    <property type="match status" value="1"/>
</dbReference>
<feature type="binding site" evidence="19">
    <location>
        <begin position="140"/>
        <end position="144"/>
    </location>
    <ligand>
        <name>D-ribulose 5-phosphate</name>
        <dbReference type="ChEBI" id="CHEBI:58121"/>
    </ligand>
</feature>